<dbReference type="GO" id="GO:0003677">
    <property type="term" value="F:DNA binding"/>
    <property type="evidence" value="ECO:0007669"/>
    <property type="project" value="UniProtKB-KW"/>
</dbReference>
<comment type="subcellular location">
    <subcellularLocation>
        <location evidence="1">Virion</location>
    </subcellularLocation>
</comment>
<dbReference type="Proteomes" id="UP000298234">
    <property type="component" value="Unassembled WGS sequence"/>
</dbReference>
<dbReference type="EMBL" id="SNSQ01000035">
    <property type="protein sequence ID" value="TEU41614.1"/>
    <property type="molecule type" value="Genomic_DNA"/>
</dbReference>
<sequence length="91" mass="9975">MTKDELVALIAERTGASKARAASALEAVIDGLTTSIRRDGYAKIHRLCSFSLVKRAPRKGRNPRTGEVVPVPARRVVKIKPLQALRDAVER</sequence>
<evidence type="ECO:0000256" key="9">
    <source>
        <dbReference type="ARBA" id="ARBA00033227"/>
    </source>
</evidence>
<organism evidence="12 13">
    <name type="scientific">Burkholderia cepacia</name>
    <name type="common">Pseudomonas cepacia</name>
    <dbReference type="NCBI Taxonomy" id="292"/>
    <lineage>
        <taxon>Bacteria</taxon>
        <taxon>Pseudomonadati</taxon>
        <taxon>Pseudomonadota</taxon>
        <taxon>Betaproteobacteria</taxon>
        <taxon>Burkholderiales</taxon>
        <taxon>Burkholderiaceae</taxon>
        <taxon>Burkholderia</taxon>
        <taxon>Burkholderia cepacia complex</taxon>
    </lineage>
</organism>
<evidence type="ECO:0000256" key="3">
    <source>
        <dbReference type="ARBA" id="ARBA00011738"/>
    </source>
</evidence>
<comment type="function">
    <text evidence="10">DNA-binding protein that plays a critical role in nucleoid compaction, genome replication and DNA replication and transcription. Binds to both ssDNA and dsDNA with a binding site covering about 15 nucleotides. Displays DNA-supercoiling activity only when associated with the viral DNA topoisomerase 2.</text>
</comment>
<name>A0AAX2RKH6_BURCE</name>
<protein>
    <recommendedName>
        <fullName evidence="4">Viral histone-like protein</fullName>
    </recommendedName>
    <alternativeName>
        <fullName evidence="9">DNA-binding protein pA104R</fullName>
    </alternativeName>
    <alternativeName>
        <fullName evidence="8">pA104R</fullName>
    </alternativeName>
</protein>
<evidence type="ECO:0000256" key="7">
    <source>
        <dbReference type="ARBA" id="ARBA00023125"/>
    </source>
</evidence>
<dbReference type="GO" id="GO:0030527">
    <property type="term" value="F:structural constituent of chromatin"/>
    <property type="evidence" value="ECO:0007669"/>
    <property type="project" value="InterPro"/>
</dbReference>
<comment type="subunit">
    <text evidence="3">Homodimer.</text>
</comment>
<dbReference type="InterPro" id="IPR000119">
    <property type="entry name" value="Hist_DNA-bd"/>
</dbReference>
<proteinExistence type="inferred from homology"/>
<dbReference type="AlphaFoldDB" id="A0AAX2RKH6"/>
<keyword evidence="5" id="KW-0235">DNA replication</keyword>
<comment type="similarity">
    <text evidence="2 11">Belongs to the bacterial histone-like protein family.</text>
</comment>
<evidence type="ECO:0000256" key="8">
    <source>
        <dbReference type="ARBA" id="ARBA00033120"/>
    </source>
</evidence>
<keyword evidence="7 12" id="KW-0238">DNA-binding</keyword>
<dbReference type="RefSeq" id="WP_091924207.1">
    <property type="nucleotide sequence ID" value="NZ_FOIG01000021.1"/>
</dbReference>
<dbReference type="GeneID" id="99665407"/>
<evidence type="ECO:0000313" key="13">
    <source>
        <dbReference type="Proteomes" id="UP000298234"/>
    </source>
</evidence>
<keyword evidence="6" id="KW-0426">Late protein</keyword>
<dbReference type="GO" id="GO:0006260">
    <property type="term" value="P:DNA replication"/>
    <property type="evidence" value="ECO:0007669"/>
    <property type="project" value="UniProtKB-KW"/>
</dbReference>
<dbReference type="GO" id="GO:0005829">
    <property type="term" value="C:cytosol"/>
    <property type="evidence" value="ECO:0007669"/>
    <property type="project" value="TreeGrafter"/>
</dbReference>
<comment type="caution">
    <text evidence="12">The sequence shown here is derived from an EMBL/GenBank/DDBJ whole genome shotgun (WGS) entry which is preliminary data.</text>
</comment>
<evidence type="ECO:0000256" key="5">
    <source>
        <dbReference type="ARBA" id="ARBA00022705"/>
    </source>
</evidence>
<evidence type="ECO:0000256" key="10">
    <source>
        <dbReference type="ARBA" id="ARBA00046140"/>
    </source>
</evidence>
<evidence type="ECO:0000256" key="4">
    <source>
        <dbReference type="ARBA" id="ARBA00016145"/>
    </source>
</evidence>
<dbReference type="PANTHER" id="PTHR33175:SF13">
    <property type="entry name" value="HISTONE-LIKE PROTEIN"/>
    <property type="match status" value="1"/>
</dbReference>
<dbReference type="Gene3D" id="4.10.520.10">
    <property type="entry name" value="IHF-like DNA-binding proteins"/>
    <property type="match status" value="1"/>
</dbReference>
<dbReference type="PANTHER" id="PTHR33175">
    <property type="entry name" value="DNA-BINDING PROTEIN HU"/>
    <property type="match status" value="1"/>
</dbReference>
<dbReference type="SUPFAM" id="SSF47729">
    <property type="entry name" value="IHF-like DNA-binding proteins"/>
    <property type="match status" value="1"/>
</dbReference>
<dbReference type="PRINTS" id="PR01727">
    <property type="entry name" value="DNABINDINGHU"/>
</dbReference>
<dbReference type="InterPro" id="IPR010992">
    <property type="entry name" value="IHF-like_DNA-bd_dom_sf"/>
</dbReference>
<gene>
    <name evidence="12" type="ORF">E3D37_26735</name>
</gene>
<evidence type="ECO:0000256" key="6">
    <source>
        <dbReference type="ARBA" id="ARBA00022921"/>
    </source>
</evidence>
<evidence type="ECO:0000256" key="2">
    <source>
        <dbReference type="ARBA" id="ARBA00010529"/>
    </source>
</evidence>
<reference evidence="12 13" key="1">
    <citation type="submission" date="2019-03" db="EMBL/GenBank/DDBJ databases">
        <title>Burkholderia cepacia outbreak.</title>
        <authorList>
            <person name="Farzana R."/>
            <person name="Walsh T.R."/>
        </authorList>
    </citation>
    <scope>NUCLEOTIDE SEQUENCE [LARGE SCALE GENOMIC DNA]</scope>
    <source>
        <strain evidence="13">d13</strain>
    </source>
</reference>
<dbReference type="Pfam" id="PF00216">
    <property type="entry name" value="Bac_DNA_binding"/>
    <property type="match status" value="1"/>
</dbReference>
<evidence type="ECO:0000313" key="12">
    <source>
        <dbReference type="EMBL" id="TEU41614.1"/>
    </source>
</evidence>
<dbReference type="SMART" id="SM00411">
    <property type="entry name" value="BHL"/>
    <property type="match status" value="1"/>
</dbReference>
<evidence type="ECO:0000256" key="11">
    <source>
        <dbReference type="RuleBase" id="RU003939"/>
    </source>
</evidence>
<evidence type="ECO:0000256" key="1">
    <source>
        <dbReference type="ARBA" id="ARBA00004328"/>
    </source>
</evidence>
<accession>A0AAX2RKH6</accession>